<evidence type="ECO:0000256" key="1">
    <source>
        <dbReference type="SAM" id="MobiDB-lite"/>
    </source>
</evidence>
<reference evidence="2" key="1">
    <citation type="journal article" date="2007" name="Microbiology">
        <title>Comparative analysis of the Corynebacterium glutamicum group and complete genome sequence of strain R.</title>
        <authorList>
            <person name="Yukawa H."/>
            <person name="Omumasaba C.A."/>
            <person name="Nonaka H."/>
            <person name="Kos P."/>
            <person name="Okai N."/>
            <person name="Suzuki N."/>
            <person name="Suda M."/>
            <person name="Tsuge Y."/>
            <person name="Watanabe J."/>
            <person name="Ikeda Y."/>
            <person name="Vertes A.A."/>
            <person name="Inui M."/>
        </authorList>
    </citation>
    <scope>NUCLEOTIDE SEQUENCE</scope>
    <source>
        <strain evidence="2">R</strain>
    </source>
</reference>
<evidence type="ECO:0000313" key="2">
    <source>
        <dbReference type="EMBL" id="BAQ21106.1"/>
    </source>
</evidence>
<feature type="region of interest" description="Disordered" evidence="1">
    <location>
        <begin position="1"/>
        <end position="23"/>
    </location>
</feature>
<name>A0AB72VF80_CORGB</name>
<proteinExistence type="predicted"/>
<dbReference type="EMBL" id="AP009044">
    <property type="protein sequence ID" value="BAQ21106.1"/>
    <property type="molecule type" value="Genomic_DNA"/>
</dbReference>
<sequence length="106" mass="11849">MAPELLRSSPHTRRYFPPEPGELTDEQLFSAHAEVFPASEWLAQAADSLLRTRGGISMSKTSTEAYDLSSPHTRRYFRVEAGCDGTGELFSAHAEVFPRCHHDGRD</sequence>
<protein>
    <submittedName>
        <fullName evidence="2">Uncharacterized protein</fullName>
    </submittedName>
</protein>
<organism evidence="2">
    <name type="scientific">Corynebacterium glutamicum (strain R)</name>
    <dbReference type="NCBI Taxonomy" id="340322"/>
    <lineage>
        <taxon>Bacteria</taxon>
        <taxon>Bacillati</taxon>
        <taxon>Actinomycetota</taxon>
        <taxon>Actinomycetes</taxon>
        <taxon>Mycobacteriales</taxon>
        <taxon>Corynebacteriaceae</taxon>
        <taxon>Corynebacterium</taxon>
    </lineage>
</organism>
<dbReference type="AlphaFoldDB" id="A0AB72VF80"/>
<dbReference type="KEGG" id="cgt:cgR_6044"/>
<dbReference type="Proteomes" id="UP000006698">
    <property type="component" value="Chromosome"/>
</dbReference>
<accession>A0AB72VF80</accession>
<gene>
    <name evidence="2" type="ordered locus">cgR_6044</name>
</gene>